<name>A0A9D4BPX2_DREPO</name>
<dbReference type="AlphaFoldDB" id="A0A9D4BPX2"/>
<comment type="caution">
    <text evidence="2">The sequence shown here is derived from an EMBL/GenBank/DDBJ whole genome shotgun (WGS) entry which is preliminary data.</text>
</comment>
<feature type="compositionally biased region" description="Polar residues" evidence="1">
    <location>
        <begin position="155"/>
        <end position="166"/>
    </location>
</feature>
<feature type="compositionally biased region" description="Basic and acidic residues" evidence="1">
    <location>
        <begin position="68"/>
        <end position="80"/>
    </location>
</feature>
<feature type="region of interest" description="Disordered" evidence="1">
    <location>
        <begin position="113"/>
        <end position="166"/>
    </location>
</feature>
<sequence length="166" mass="19464">MKEAKWEWIERQFINIDKKDYHRMHDADRNLLTASAAALNNWTEYCSDLFNYALRTDRSLKRKLKPVHTKEEVDDAKISRSNDCSNEDAMPNTLVEQNINSRVMIKDRLQDQHISGRPSGMSALPRRVKPFPSEDYAKEASKTTKKINFHRWTTDEPSSQFNMQSD</sequence>
<accession>A0A9D4BPX2</accession>
<evidence type="ECO:0000313" key="2">
    <source>
        <dbReference type="EMBL" id="KAH3702721.1"/>
    </source>
</evidence>
<gene>
    <name evidence="2" type="ORF">DPMN_077747</name>
</gene>
<organism evidence="2 3">
    <name type="scientific">Dreissena polymorpha</name>
    <name type="common">Zebra mussel</name>
    <name type="synonym">Mytilus polymorpha</name>
    <dbReference type="NCBI Taxonomy" id="45954"/>
    <lineage>
        <taxon>Eukaryota</taxon>
        <taxon>Metazoa</taxon>
        <taxon>Spiralia</taxon>
        <taxon>Lophotrochozoa</taxon>
        <taxon>Mollusca</taxon>
        <taxon>Bivalvia</taxon>
        <taxon>Autobranchia</taxon>
        <taxon>Heteroconchia</taxon>
        <taxon>Euheterodonta</taxon>
        <taxon>Imparidentia</taxon>
        <taxon>Neoheterodontei</taxon>
        <taxon>Myida</taxon>
        <taxon>Dreissenoidea</taxon>
        <taxon>Dreissenidae</taxon>
        <taxon>Dreissena</taxon>
    </lineage>
</organism>
<protein>
    <submittedName>
        <fullName evidence="2">Uncharacterized protein</fullName>
    </submittedName>
</protein>
<evidence type="ECO:0000256" key="1">
    <source>
        <dbReference type="SAM" id="MobiDB-lite"/>
    </source>
</evidence>
<proteinExistence type="predicted"/>
<reference evidence="2" key="2">
    <citation type="submission" date="2020-11" db="EMBL/GenBank/DDBJ databases">
        <authorList>
            <person name="McCartney M.A."/>
            <person name="Auch B."/>
            <person name="Kono T."/>
            <person name="Mallez S."/>
            <person name="Becker A."/>
            <person name="Gohl D.M."/>
            <person name="Silverstein K.A.T."/>
            <person name="Koren S."/>
            <person name="Bechman K.B."/>
            <person name="Herman A."/>
            <person name="Abrahante J.E."/>
            <person name="Garbe J."/>
        </authorList>
    </citation>
    <scope>NUCLEOTIDE SEQUENCE</scope>
    <source>
        <strain evidence="2">Duluth1</strain>
        <tissue evidence="2">Whole animal</tissue>
    </source>
</reference>
<evidence type="ECO:0000313" key="3">
    <source>
        <dbReference type="Proteomes" id="UP000828390"/>
    </source>
</evidence>
<dbReference type="Proteomes" id="UP000828390">
    <property type="component" value="Unassembled WGS sequence"/>
</dbReference>
<dbReference type="EMBL" id="JAIWYP010000015">
    <property type="protein sequence ID" value="KAH3702721.1"/>
    <property type="molecule type" value="Genomic_DNA"/>
</dbReference>
<keyword evidence="3" id="KW-1185">Reference proteome</keyword>
<feature type="region of interest" description="Disordered" evidence="1">
    <location>
        <begin position="68"/>
        <end position="89"/>
    </location>
</feature>
<reference evidence="2" key="1">
    <citation type="journal article" date="2019" name="bioRxiv">
        <title>The Genome of the Zebra Mussel, Dreissena polymorpha: A Resource for Invasive Species Research.</title>
        <authorList>
            <person name="McCartney M.A."/>
            <person name="Auch B."/>
            <person name="Kono T."/>
            <person name="Mallez S."/>
            <person name="Zhang Y."/>
            <person name="Obille A."/>
            <person name="Becker A."/>
            <person name="Abrahante J.E."/>
            <person name="Garbe J."/>
            <person name="Badalamenti J.P."/>
            <person name="Herman A."/>
            <person name="Mangelson H."/>
            <person name="Liachko I."/>
            <person name="Sullivan S."/>
            <person name="Sone E.D."/>
            <person name="Koren S."/>
            <person name="Silverstein K.A.T."/>
            <person name="Beckman K.B."/>
            <person name="Gohl D.M."/>
        </authorList>
    </citation>
    <scope>NUCLEOTIDE SEQUENCE</scope>
    <source>
        <strain evidence="2">Duluth1</strain>
        <tissue evidence="2">Whole animal</tissue>
    </source>
</reference>